<proteinExistence type="predicted"/>
<dbReference type="Proteomes" id="UP000193884">
    <property type="component" value="Unassembled WGS sequence"/>
</dbReference>
<reference evidence="2 3" key="1">
    <citation type="submission" date="2017-03" db="EMBL/GenBank/DDBJ databases">
        <title>Whole genome sequences of fourteen strains of Bradyrhizobium canariense and one strain of Bradyrhizobium japonicum isolated from Lupinus (Papilionoideae: Genisteae) species in Algeria.</title>
        <authorList>
            <person name="Crovadore J."/>
            <person name="Chekireb D."/>
            <person name="Brachmann A."/>
            <person name="Chablais R."/>
            <person name="Cochard B."/>
            <person name="Lefort F."/>
        </authorList>
    </citation>
    <scope>NUCLEOTIDE SEQUENCE [LARGE SCALE GENOMIC DNA]</scope>
    <source>
        <strain evidence="2 3">UBMAN05</strain>
    </source>
</reference>
<organism evidence="2 3">
    <name type="scientific">Bradyrhizobium canariense</name>
    <dbReference type="NCBI Taxonomy" id="255045"/>
    <lineage>
        <taxon>Bacteria</taxon>
        <taxon>Pseudomonadati</taxon>
        <taxon>Pseudomonadota</taxon>
        <taxon>Alphaproteobacteria</taxon>
        <taxon>Hyphomicrobiales</taxon>
        <taxon>Nitrobacteraceae</taxon>
        <taxon>Bradyrhizobium</taxon>
    </lineage>
</organism>
<feature type="region of interest" description="Disordered" evidence="1">
    <location>
        <begin position="45"/>
        <end position="71"/>
    </location>
</feature>
<comment type="caution">
    <text evidence="2">The sequence shown here is derived from an EMBL/GenBank/DDBJ whole genome shotgun (WGS) entry which is preliminary data.</text>
</comment>
<evidence type="ECO:0000256" key="1">
    <source>
        <dbReference type="SAM" id="MobiDB-lite"/>
    </source>
</evidence>
<feature type="compositionally biased region" description="Basic and acidic residues" evidence="1">
    <location>
        <begin position="51"/>
        <end position="71"/>
    </location>
</feature>
<gene>
    <name evidence="2" type="ORF">BST63_01940</name>
</gene>
<accession>A0ABX3XAS3</accession>
<evidence type="ECO:0000313" key="2">
    <source>
        <dbReference type="EMBL" id="OSJ35414.1"/>
    </source>
</evidence>
<sequence length="71" mass="8581">MGVEYWLMRAEEFRTKADNCEDPQTRDSLRKVAQNYADLARQAQRMLNAEQQREHRGLDARRDAQRQRRMN</sequence>
<evidence type="ECO:0000313" key="3">
    <source>
        <dbReference type="Proteomes" id="UP000193884"/>
    </source>
</evidence>
<name>A0ABX3XAS3_9BRAD</name>
<dbReference type="EMBL" id="NAFK01000109">
    <property type="protein sequence ID" value="OSJ35414.1"/>
    <property type="molecule type" value="Genomic_DNA"/>
</dbReference>
<protein>
    <submittedName>
        <fullName evidence="2">Uncharacterized protein</fullName>
    </submittedName>
</protein>
<keyword evidence="3" id="KW-1185">Reference proteome</keyword>